<keyword evidence="2" id="KW-1185">Reference proteome</keyword>
<dbReference type="Proteomes" id="UP000593571">
    <property type="component" value="Unassembled WGS sequence"/>
</dbReference>
<dbReference type="EMBL" id="JACASE010000015">
    <property type="protein sequence ID" value="KAF6405143.1"/>
    <property type="molecule type" value="Genomic_DNA"/>
</dbReference>
<comment type="caution">
    <text evidence="1">The sequence shown here is derived from an EMBL/GenBank/DDBJ whole genome shotgun (WGS) entry which is preliminary data.</text>
</comment>
<proteinExistence type="predicted"/>
<reference evidence="1 2" key="1">
    <citation type="journal article" date="2020" name="Nature">
        <title>Six reference-quality genomes reveal evolution of bat adaptations.</title>
        <authorList>
            <person name="Jebb D."/>
            <person name="Huang Z."/>
            <person name="Pippel M."/>
            <person name="Hughes G.M."/>
            <person name="Lavrichenko K."/>
            <person name="Devanna P."/>
            <person name="Winkler S."/>
            <person name="Jermiin L.S."/>
            <person name="Skirmuntt E.C."/>
            <person name="Katzourakis A."/>
            <person name="Burkitt-Gray L."/>
            <person name="Ray D.A."/>
            <person name="Sullivan K.A.M."/>
            <person name="Roscito J.G."/>
            <person name="Kirilenko B.M."/>
            <person name="Davalos L.M."/>
            <person name="Corthals A.P."/>
            <person name="Power M.L."/>
            <person name="Jones G."/>
            <person name="Ransome R.D."/>
            <person name="Dechmann D.K.N."/>
            <person name="Locatelli A.G."/>
            <person name="Puechmaille S.J."/>
            <person name="Fedrigo O."/>
            <person name="Jarvis E.D."/>
            <person name="Hiller M."/>
            <person name="Vernes S.C."/>
            <person name="Myers E.W."/>
            <person name="Teeling E.C."/>
        </authorList>
    </citation>
    <scope>NUCLEOTIDE SEQUENCE [LARGE SCALE GENOMIC DNA]</scope>
    <source>
        <strain evidence="1">MRouAeg1</strain>
        <tissue evidence="1">Muscle</tissue>
    </source>
</reference>
<sequence>MAVSCWGKKAVRRRHMVNDDILLQESAVVCTSAGHTRWAGDAANSSGQRWEPRGLQSCSCSGILCDGHRYFRVGEVGHTMGTLSPAMIGGNYRQEQPSLISFQLDLAEPSLAQTCGTSEHTSSQLTLMGAEMASLLNYFAQNHEIVFFFLSLSSQEIIESE</sequence>
<name>A0A7J8C2R1_ROUAE</name>
<accession>A0A7J8C2R1</accession>
<evidence type="ECO:0000313" key="1">
    <source>
        <dbReference type="EMBL" id="KAF6405143.1"/>
    </source>
</evidence>
<dbReference type="AlphaFoldDB" id="A0A7J8C2R1"/>
<organism evidence="1 2">
    <name type="scientific">Rousettus aegyptiacus</name>
    <name type="common">Egyptian fruit bat</name>
    <name type="synonym">Pteropus aegyptiacus</name>
    <dbReference type="NCBI Taxonomy" id="9407"/>
    <lineage>
        <taxon>Eukaryota</taxon>
        <taxon>Metazoa</taxon>
        <taxon>Chordata</taxon>
        <taxon>Craniata</taxon>
        <taxon>Vertebrata</taxon>
        <taxon>Euteleostomi</taxon>
        <taxon>Mammalia</taxon>
        <taxon>Eutheria</taxon>
        <taxon>Laurasiatheria</taxon>
        <taxon>Chiroptera</taxon>
        <taxon>Yinpterochiroptera</taxon>
        <taxon>Pteropodoidea</taxon>
        <taxon>Pteropodidae</taxon>
        <taxon>Rousettinae</taxon>
        <taxon>Rousettus</taxon>
    </lineage>
</organism>
<protein>
    <submittedName>
        <fullName evidence="1">Uncharacterized protein</fullName>
    </submittedName>
</protein>
<evidence type="ECO:0000313" key="2">
    <source>
        <dbReference type="Proteomes" id="UP000593571"/>
    </source>
</evidence>
<gene>
    <name evidence="1" type="ORF">HJG63_009453</name>
</gene>